<name>A0A835YWI4_9STRA</name>
<evidence type="ECO:0000313" key="3">
    <source>
        <dbReference type="EMBL" id="KAG5180800.1"/>
    </source>
</evidence>
<dbReference type="AlphaFoldDB" id="A0A835YWI4"/>
<evidence type="ECO:0000256" key="1">
    <source>
        <dbReference type="SAM" id="MobiDB-lite"/>
    </source>
</evidence>
<dbReference type="OrthoDB" id="3231855at2759"/>
<accession>A0A835YWI4</accession>
<sequence length="326" mass="35363">MTVLGLPGTCFSVFFCMLHVCSSRAPQASLRAQLHHVAVQLEDRPCADLVGNGPGSGACEEEGVRPAQRGLPSDALPAGATEVNASTALDSRSQRDEGYPVHLAKMPRLERRQQEALNAALTSTGKQKKLNAIYKAAETPVRTAQNQSNMLRRHGATEQDLHEAHKAFINAEFMAARTGYQKLNPPTRNNLSVFKFHALRPVGVKLLLMTEVEPQLAASGRVRVITGQGLHSRNRKCKVRPVVAAHFHNHPLDFKSLKSGSDAGSMVITTRSGTSEAVARRCAALAAEAEARILAAAEASRKQGKKKQKSHLQWLSNVDRAPPKLD</sequence>
<dbReference type="EMBL" id="JAFCMP010000357">
    <property type="protein sequence ID" value="KAG5180800.1"/>
    <property type="molecule type" value="Genomic_DNA"/>
</dbReference>
<feature type="signal peptide" evidence="2">
    <location>
        <begin position="1"/>
        <end position="23"/>
    </location>
</feature>
<dbReference type="Gene3D" id="3.30.1370.110">
    <property type="match status" value="1"/>
</dbReference>
<organism evidence="3 4">
    <name type="scientific">Tribonema minus</name>
    <dbReference type="NCBI Taxonomy" id="303371"/>
    <lineage>
        <taxon>Eukaryota</taxon>
        <taxon>Sar</taxon>
        <taxon>Stramenopiles</taxon>
        <taxon>Ochrophyta</taxon>
        <taxon>PX clade</taxon>
        <taxon>Xanthophyceae</taxon>
        <taxon>Tribonematales</taxon>
        <taxon>Tribonemataceae</taxon>
        <taxon>Tribonema</taxon>
    </lineage>
</organism>
<evidence type="ECO:0000256" key="2">
    <source>
        <dbReference type="SAM" id="SignalP"/>
    </source>
</evidence>
<dbReference type="SUPFAM" id="SSF160443">
    <property type="entry name" value="SMR domain-like"/>
    <property type="match status" value="1"/>
</dbReference>
<comment type="caution">
    <text evidence="3">The sequence shown here is derived from an EMBL/GenBank/DDBJ whole genome shotgun (WGS) entry which is preliminary data.</text>
</comment>
<dbReference type="Proteomes" id="UP000664859">
    <property type="component" value="Unassembled WGS sequence"/>
</dbReference>
<protein>
    <recommendedName>
        <fullName evidence="5">Smr domain-containing protein</fullName>
    </recommendedName>
</protein>
<proteinExistence type="predicted"/>
<keyword evidence="2" id="KW-0732">Signal</keyword>
<feature type="chain" id="PRO_5033066476" description="Smr domain-containing protein" evidence="2">
    <location>
        <begin position="24"/>
        <end position="326"/>
    </location>
</feature>
<evidence type="ECO:0000313" key="4">
    <source>
        <dbReference type="Proteomes" id="UP000664859"/>
    </source>
</evidence>
<evidence type="ECO:0008006" key="5">
    <source>
        <dbReference type="Google" id="ProtNLM"/>
    </source>
</evidence>
<reference evidence="3" key="1">
    <citation type="submission" date="2021-02" db="EMBL/GenBank/DDBJ databases">
        <title>First Annotated Genome of the Yellow-green Alga Tribonema minus.</title>
        <authorList>
            <person name="Mahan K.M."/>
        </authorList>
    </citation>
    <scope>NUCLEOTIDE SEQUENCE</scope>
    <source>
        <strain evidence="3">UTEX B ZZ1240</strain>
    </source>
</reference>
<keyword evidence="4" id="KW-1185">Reference proteome</keyword>
<feature type="region of interest" description="Disordered" evidence="1">
    <location>
        <begin position="298"/>
        <end position="326"/>
    </location>
</feature>
<gene>
    <name evidence="3" type="ORF">JKP88DRAFT_323063</name>
</gene>
<dbReference type="InterPro" id="IPR036063">
    <property type="entry name" value="Smr_dom_sf"/>
</dbReference>